<dbReference type="Pfam" id="PF01507">
    <property type="entry name" value="PAPS_reduct"/>
    <property type="match status" value="1"/>
</dbReference>
<dbReference type="RefSeq" id="WP_087413532.1">
    <property type="nucleotide sequence ID" value="NZ_NFKE01000017.1"/>
</dbReference>
<dbReference type="Gene3D" id="3.40.50.620">
    <property type="entry name" value="HUPs"/>
    <property type="match status" value="1"/>
</dbReference>
<dbReference type="AlphaFoldDB" id="A0A1Y4JKX5"/>
<sequence>MILYSEQNVYEAAKERIRQLFSIGGRLGVCFSGGKDSTALLHITLEVARELGIRKLPVMFLDQECEYTYTVEYMRYVMSLPEVEPIWVQVPFRLWNANSGDWFIPWEPGKEWMREKEDIAFKENVYDADRFKDMFNAIAFHHLGEDYVSLGGVRIEESPARRAGLTGKETLPGMTYGKRCSHGVVMYPLYDWSYRDIWYYIFSNRLRYNKAYNYIFSKEPLRSARVSSLIHENSNQNIPYLQEIDPKAYNAMYTRIPNIGTTNHLLLDAFEEIRNYPNCFKDWSEYLKYLIDNIVAEDKNKIIFSNNLKTVITKVANWSDVDRLDIYRAFARGIITEDFEQTKLNNRLLVHKSKYKYGKAKRNNHPDA</sequence>
<evidence type="ECO:0000259" key="1">
    <source>
        <dbReference type="Pfam" id="PF01507"/>
    </source>
</evidence>
<reference evidence="3" key="1">
    <citation type="submission" date="2017-04" db="EMBL/GenBank/DDBJ databases">
        <title>Function of individual gut microbiota members based on whole genome sequencing of pure cultures obtained from chicken caecum.</title>
        <authorList>
            <person name="Medvecky M."/>
            <person name="Cejkova D."/>
            <person name="Polansky O."/>
            <person name="Karasova D."/>
            <person name="Kubasova T."/>
            <person name="Cizek A."/>
            <person name="Rychlik I."/>
        </authorList>
    </citation>
    <scope>NUCLEOTIDE SEQUENCE [LARGE SCALE GENOMIC DNA]</scope>
    <source>
        <strain evidence="3">An189</strain>
    </source>
</reference>
<proteinExistence type="predicted"/>
<evidence type="ECO:0000313" key="3">
    <source>
        <dbReference type="Proteomes" id="UP000196587"/>
    </source>
</evidence>
<evidence type="ECO:0000313" key="2">
    <source>
        <dbReference type="EMBL" id="OUP31880.1"/>
    </source>
</evidence>
<dbReference type="InterPro" id="IPR002500">
    <property type="entry name" value="PAPS_reduct_dom"/>
</dbReference>
<dbReference type="Proteomes" id="UP000196587">
    <property type="component" value="Unassembled WGS sequence"/>
</dbReference>
<dbReference type="PANTHER" id="PTHR30083">
    <property type="entry name" value="TRANSCRIPTIONAL REGULATOR-RELATED"/>
    <property type="match status" value="1"/>
</dbReference>
<dbReference type="SUPFAM" id="SSF52402">
    <property type="entry name" value="Adenine nucleotide alpha hydrolases-like"/>
    <property type="match status" value="1"/>
</dbReference>
<name>A0A1Y4JKX5_9BACE</name>
<gene>
    <name evidence="2" type="ORF">B5F24_15895</name>
</gene>
<dbReference type="PANTHER" id="PTHR30083:SF0">
    <property type="entry name" value="3'-PHOSPHOADENOSINE 5'-PHOSPHOSULFATE SULFOTRANSFERASE (PAPS REDUCTASE)_FAD SYNTHETASE"/>
    <property type="match status" value="1"/>
</dbReference>
<accession>A0A1Y4JKX5</accession>
<comment type="caution">
    <text evidence="2">The sequence shown here is derived from an EMBL/GenBank/DDBJ whole genome shotgun (WGS) entry which is preliminary data.</text>
</comment>
<feature type="domain" description="Phosphoadenosine phosphosulphate reductase" evidence="1">
    <location>
        <begin position="29"/>
        <end position="213"/>
    </location>
</feature>
<protein>
    <recommendedName>
        <fullName evidence="1">Phosphoadenosine phosphosulphate reductase domain-containing protein</fullName>
    </recommendedName>
</protein>
<dbReference type="GO" id="GO:0003824">
    <property type="term" value="F:catalytic activity"/>
    <property type="evidence" value="ECO:0007669"/>
    <property type="project" value="InterPro"/>
</dbReference>
<dbReference type="EMBL" id="NFKE01000017">
    <property type="protein sequence ID" value="OUP31880.1"/>
    <property type="molecule type" value="Genomic_DNA"/>
</dbReference>
<dbReference type="GO" id="GO:0071453">
    <property type="term" value="P:cellular response to oxygen levels"/>
    <property type="evidence" value="ECO:0007669"/>
    <property type="project" value="TreeGrafter"/>
</dbReference>
<dbReference type="InterPro" id="IPR014729">
    <property type="entry name" value="Rossmann-like_a/b/a_fold"/>
</dbReference>
<organism evidence="2 3">
    <name type="scientific">Bacteroides clarus</name>
    <dbReference type="NCBI Taxonomy" id="626929"/>
    <lineage>
        <taxon>Bacteria</taxon>
        <taxon>Pseudomonadati</taxon>
        <taxon>Bacteroidota</taxon>
        <taxon>Bacteroidia</taxon>
        <taxon>Bacteroidales</taxon>
        <taxon>Bacteroidaceae</taxon>
        <taxon>Bacteroides</taxon>
    </lineage>
</organism>